<dbReference type="FunCoup" id="A0A7J7D5D4">
    <property type="interactions" value="708"/>
</dbReference>
<gene>
    <name evidence="1" type="ORF">HS088_TW10G00550</name>
</gene>
<reference evidence="1 2" key="1">
    <citation type="journal article" date="2020" name="Nat. Commun.">
        <title>Genome of Tripterygium wilfordii and identification of cytochrome P450 involved in triptolide biosynthesis.</title>
        <authorList>
            <person name="Tu L."/>
            <person name="Su P."/>
            <person name="Zhang Z."/>
            <person name="Gao L."/>
            <person name="Wang J."/>
            <person name="Hu T."/>
            <person name="Zhou J."/>
            <person name="Zhang Y."/>
            <person name="Zhao Y."/>
            <person name="Liu Y."/>
            <person name="Song Y."/>
            <person name="Tong Y."/>
            <person name="Lu Y."/>
            <person name="Yang J."/>
            <person name="Xu C."/>
            <person name="Jia M."/>
            <person name="Peters R.J."/>
            <person name="Huang L."/>
            <person name="Gao W."/>
        </authorList>
    </citation>
    <scope>NUCLEOTIDE SEQUENCE [LARGE SCALE GENOMIC DNA]</scope>
    <source>
        <strain evidence="2">cv. XIE 37</strain>
        <tissue evidence="1">Leaf</tissue>
    </source>
</reference>
<sequence>MKWRIDGSGHGRRRRTVVLGNGSSRRRRLWRVRPKIGIVKLVAAPKRFLVWLRDAYVKMMMAFAESSVMSASYGGYAYGNAGMGKPRLKEYDEKMILEIYKSIVMAQDHAMVPRGAGKLGSPLSPVME</sequence>
<keyword evidence="2" id="KW-1185">Reference proteome</keyword>
<comment type="caution">
    <text evidence="1">The sequence shown here is derived from an EMBL/GenBank/DDBJ whole genome shotgun (WGS) entry which is preliminary data.</text>
</comment>
<accession>A0A7J7D5D4</accession>
<dbReference type="PANTHER" id="PTHR33702:SF5">
    <property type="entry name" value="OS01G0308600 PROTEIN"/>
    <property type="match status" value="1"/>
</dbReference>
<evidence type="ECO:0000313" key="1">
    <source>
        <dbReference type="EMBL" id="KAF5741550.1"/>
    </source>
</evidence>
<name>A0A7J7D5D4_TRIWF</name>
<proteinExistence type="predicted"/>
<evidence type="ECO:0000313" key="2">
    <source>
        <dbReference type="Proteomes" id="UP000593562"/>
    </source>
</evidence>
<dbReference type="Proteomes" id="UP000593562">
    <property type="component" value="Unassembled WGS sequence"/>
</dbReference>
<dbReference type="InParanoid" id="A0A7J7D5D4"/>
<organism evidence="1 2">
    <name type="scientific">Tripterygium wilfordii</name>
    <name type="common">Thunder God vine</name>
    <dbReference type="NCBI Taxonomy" id="458696"/>
    <lineage>
        <taxon>Eukaryota</taxon>
        <taxon>Viridiplantae</taxon>
        <taxon>Streptophyta</taxon>
        <taxon>Embryophyta</taxon>
        <taxon>Tracheophyta</taxon>
        <taxon>Spermatophyta</taxon>
        <taxon>Magnoliopsida</taxon>
        <taxon>eudicotyledons</taxon>
        <taxon>Gunneridae</taxon>
        <taxon>Pentapetalae</taxon>
        <taxon>rosids</taxon>
        <taxon>fabids</taxon>
        <taxon>Celastrales</taxon>
        <taxon>Celastraceae</taxon>
        <taxon>Tripterygium</taxon>
    </lineage>
</organism>
<dbReference type="AlphaFoldDB" id="A0A7J7D5D4"/>
<dbReference type="PANTHER" id="PTHR33702">
    <property type="entry name" value="BNAA09G40010D PROTEIN"/>
    <property type="match status" value="1"/>
</dbReference>
<dbReference type="EMBL" id="JAAARO010000010">
    <property type="protein sequence ID" value="KAF5741550.1"/>
    <property type="molecule type" value="Genomic_DNA"/>
</dbReference>
<protein>
    <submittedName>
        <fullName evidence="1">Uncharacterized protein</fullName>
    </submittedName>
</protein>